<evidence type="ECO:0000256" key="3">
    <source>
        <dbReference type="ARBA" id="ARBA00022777"/>
    </source>
</evidence>
<dbReference type="GO" id="GO:0005524">
    <property type="term" value="F:ATP binding"/>
    <property type="evidence" value="ECO:0007669"/>
    <property type="project" value="UniProtKB-KW"/>
</dbReference>
<reference evidence="8" key="1">
    <citation type="submission" date="2021-01" db="EMBL/GenBank/DDBJ databases">
        <authorList>
            <person name="Corre E."/>
            <person name="Pelletier E."/>
            <person name="Niang G."/>
            <person name="Scheremetjew M."/>
            <person name="Finn R."/>
            <person name="Kale V."/>
            <person name="Holt S."/>
            <person name="Cochrane G."/>
            <person name="Meng A."/>
            <person name="Brown T."/>
            <person name="Cohen L."/>
        </authorList>
    </citation>
    <scope>NUCLEOTIDE SEQUENCE</scope>
    <source>
        <strain evidence="8">WS</strain>
    </source>
</reference>
<feature type="signal peptide" evidence="6">
    <location>
        <begin position="1"/>
        <end position="25"/>
    </location>
</feature>
<dbReference type="AlphaFoldDB" id="A0A7S1KT24"/>
<dbReference type="Gene3D" id="1.10.510.10">
    <property type="entry name" value="Transferase(Phosphotransferase) domain 1"/>
    <property type="match status" value="1"/>
</dbReference>
<feature type="domain" description="Protein kinase" evidence="7">
    <location>
        <begin position="970"/>
        <end position="1235"/>
    </location>
</feature>
<dbReference type="InterPro" id="IPR000719">
    <property type="entry name" value="Prot_kinase_dom"/>
</dbReference>
<evidence type="ECO:0000256" key="5">
    <source>
        <dbReference type="SAM" id="Phobius"/>
    </source>
</evidence>
<dbReference type="Pfam" id="PF00069">
    <property type="entry name" value="Pkinase"/>
    <property type="match status" value="1"/>
</dbReference>
<protein>
    <recommendedName>
        <fullName evidence="7">Protein kinase domain-containing protein</fullName>
    </recommendedName>
</protein>
<dbReference type="InterPro" id="IPR011009">
    <property type="entry name" value="Kinase-like_dom_sf"/>
</dbReference>
<dbReference type="SUPFAM" id="SSF51126">
    <property type="entry name" value="Pectin lyase-like"/>
    <property type="match status" value="3"/>
</dbReference>
<keyword evidence="4" id="KW-0067">ATP-binding</keyword>
<dbReference type="InterPro" id="IPR011050">
    <property type="entry name" value="Pectin_lyase_fold/virulence"/>
</dbReference>
<dbReference type="InterPro" id="IPR001245">
    <property type="entry name" value="Ser-Thr/Tyr_kinase_cat_dom"/>
</dbReference>
<gene>
    <name evidence="8" type="ORF">PCOS0759_LOCUS7357</name>
</gene>
<dbReference type="CDD" id="cd13999">
    <property type="entry name" value="STKc_MAP3K-like"/>
    <property type="match status" value="1"/>
</dbReference>
<dbReference type="PRINTS" id="PR00109">
    <property type="entry name" value="TYRKINASE"/>
</dbReference>
<dbReference type="PANTHER" id="PTHR44329:SF288">
    <property type="entry name" value="MITOGEN-ACTIVATED PROTEIN KINASE KINASE KINASE 20"/>
    <property type="match status" value="1"/>
</dbReference>
<dbReference type="EMBL" id="HBGD01008925">
    <property type="protein sequence ID" value="CAD9084103.1"/>
    <property type="molecule type" value="Transcribed_RNA"/>
</dbReference>
<dbReference type="InterPro" id="IPR051681">
    <property type="entry name" value="Ser/Thr_Kinases-Pseudokinases"/>
</dbReference>
<keyword evidence="5" id="KW-0472">Membrane</keyword>
<dbReference type="SMART" id="SM00220">
    <property type="entry name" value="S_TKc"/>
    <property type="match status" value="1"/>
</dbReference>
<dbReference type="SUPFAM" id="SSF56112">
    <property type="entry name" value="Protein kinase-like (PK-like)"/>
    <property type="match status" value="1"/>
</dbReference>
<feature type="transmembrane region" description="Helical" evidence="5">
    <location>
        <begin position="886"/>
        <end position="919"/>
    </location>
</feature>
<proteinExistence type="predicted"/>
<dbReference type="PROSITE" id="PS50011">
    <property type="entry name" value="PROTEIN_KINASE_DOM"/>
    <property type="match status" value="1"/>
</dbReference>
<feature type="chain" id="PRO_5030624934" description="Protein kinase domain-containing protein" evidence="6">
    <location>
        <begin position="26"/>
        <end position="1242"/>
    </location>
</feature>
<keyword evidence="2" id="KW-0547">Nucleotide-binding</keyword>
<evidence type="ECO:0000313" key="8">
    <source>
        <dbReference type="EMBL" id="CAD9084103.1"/>
    </source>
</evidence>
<keyword evidence="6" id="KW-0732">Signal</keyword>
<organism evidence="8">
    <name type="scientific">Percolomonas cosmopolitus</name>
    <dbReference type="NCBI Taxonomy" id="63605"/>
    <lineage>
        <taxon>Eukaryota</taxon>
        <taxon>Discoba</taxon>
        <taxon>Heterolobosea</taxon>
        <taxon>Tetramitia</taxon>
        <taxon>Eutetramitia</taxon>
        <taxon>Percolomonadidae</taxon>
        <taxon>Percolomonas</taxon>
    </lineage>
</organism>
<evidence type="ECO:0000259" key="7">
    <source>
        <dbReference type="PROSITE" id="PS50011"/>
    </source>
</evidence>
<keyword evidence="5" id="KW-1133">Transmembrane helix</keyword>
<evidence type="ECO:0000256" key="1">
    <source>
        <dbReference type="ARBA" id="ARBA00022679"/>
    </source>
</evidence>
<evidence type="ECO:0000256" key="4">
    <source>
        <dbReference type="ARBA" id="ARBA00022840"/>
    </source>
</evidence>
<name>A0A7S1KT24_9EUKA</name>
<dbReference type="PROSITE" id="PS00108">
    <property type="entry name" value="PROTEIN_KINASE_ST"/>
    <property type="match status" value="1"/>
</dbReference>
<sequence length="1242" mass="139106">MNFSLSFPILIFFLILALSHHQVCSRSLYITSTTNNPNDPHMNNDCLTPETACTAAKAVSYGYEFDDELVVVGNLLCDGVFVGISLFYHNETTLRGYDEHATIIGSKTQCFVALRVFSTQSSLTMKIKNLRFLNHHSYLPISANSAFNMEFDNVIVENSVRFAGMNDGYLSMNNSMVLNSELFIPVKVIDGLRGDKPSFARERLRMENILSINSTIHVGKYNSKQSFFSHDNPIAFDLTMNNMTFVNNSKLFIQGKGDTQEHFSTVEMTNSLFENNFLGVEVNLFELDDIFQVKLKDVIFRNNHGHIPCIHFAESFLSGVNKKEYTIINSTFEHNTALESCVVFSGSYASKIIDSIFYNNSVSEDGFFEKGSGAIKYKDSSESNSFIFNVPPFYGSLIESTVFDSNGGWFSGAVYAEGYIRLLVNHCRFTNNWAHASSALYITTSYSAIVCSTFENNTIVQTDSNSGAQMLGVLTIDGGTIAVINNTISQSNQHGMFVSDVSSLYMGGNIISHTQSGLFVDGLSMQSKITVGGSWEQFKWQDSVTHIITYEEMFNRSVFQYNRASGVVVHSFHHVDLVNMTLLENENEMGGGMHLLFDRPRQKMTLRDVHLHGNKASHYGGGLYMNFSGTPGEIRIDDDVLIHHNEAKIGGGLFIGIEELSCSVFFTADVSTNTAMYGDGIYWQKRVIQNVPGQFPSNDLQNSGPERLVVVPSNHGAGNSDNVPTPDSVVSECAHFVGEASVERARKYSCVVFLYVYDAFDNGISADFLPQSLNTFVEPDNAAHPQLVFDSPLNLKVLDKLEVQPLQTGKKPTLWELSFDINVKDDSAFTRTYRGVRPLGLDVSVLLKTTNGTNVRYVFPLALPDCPGSMSIAHEGLCVSFMSVHWWKIILPSLLLMSCFAIFIVVCISAICLCLSVTLKMRSSHLERKNQFYKSLDDDIKMLLLEREENAGLPRISINKKLFEIPFDEIKICKKLGSGGSGAVVFKSEWKGVEAAFKVFRTSSFNDSGFYDAFEKEVSILSSCRHPGIIGFYGCTLKDNKIGILMQLCSMGSLRSYMNSMSELGESPFTFETKLRILLDIAKCMSYLHRVNVVHRDLKCDNVLLDDALQPKLIDFGLSKVLDDQSNNTIRIGSRGSMAPELVRGSTYTNKVDVYSYAILMYQLLTEILDVYGTQQNIEVRVATDPNFRPIVTPEQIPNYNEVQWFIDLMKQCWRDDPDERPTFEEIVDILEVNVQRHSKDC</sequence>
<dbReference type="InterPro" id="IPR008271">
    <property type="entry name" value="Ser/Thr_kinase_AS"/>
</dbReference>
<keyword evidence="3" id="KW-0418">Kinase</keyword>
<dbReference type="GO" id="GO:0004674">
    <property type="term" value="F:protein serine/threonine kinase activity"/>
    <property type="evidence" value="ECO:0007669"/>
    <property type="project" value="TreeGrafter"/>
</dbReference>
<keyword evidence="1" id="KW-0808">Transferase</keyword>
<keyword evidence="5" id="KW-0812">Transmembrane</keyword>
<dbReference type="PANTHER" id="PTHR44329">
    <property type="entry name" value="SERINE/THREONINE-PROTEIN KINASE TNNI3K-RELATED"/>
    <property type="match status" value="1"/>
</dbReference>
<evidence type="ECO:0000256" key="2">
    <source>
        <dbReference type="ARBA" id="ARBA00022741"/>
    </source>
</evidence>
<accession>A0A7S1KT24</accession>
<evidence type="ECO:0000256" key="6">
    <source>
        <dbReference type="SAM" id="SignalP"/>
    </source>
</evidence>